<dbReference type="EMBL" id="JAAXYH010000003">
    <property type="protein sequence ID" value="NMH64940.1"/>
    <property type="molecule type" value="Genomic_DNA"/>
</dbReference>
<organism evidence="1 2">
    <name type="scientific">Shewanella salipaludis</name>
    <dbReference type="NCBI Taxonomy" id="2723052"/>
    <lineage>
        <taxon>Bacteria</taxon>
        <taxon>Pseudomonadati</taxon>
        <taxon>Pseudomonadota</taxon>
        <taxon>Gammaproteobacteria</taxon>
        <taxon>Alteromonadales</taxon>
        <taxon>Shewanellaceae</taxon>
        <taxon>Shewanella</taxon>
    </lineage>
</organism>
<keyword evidence="2" id="KW-1185">Reference proteome</keyword>
<protein>
    <recommendedName>
        <fullName evidence="3">GRAM domain-containing protein</fullName>
    </recommendedName>
</protein>
<evidence type="ECO:0000313" key="1">
    <source>
        <dbReference type="EMBL" id="NMH64940.1"/>
    </source>
</evidence>
<evidence type="ECO:0000313" key="2">
    <source>
        <dbReference type="Proteomes" id="UP000737113"/>
    </source>
</evidence>
<dbReference type="Proteomes" id="UP000737113">
    <property type="component" value="Unassembled WGS sequence"/>
</dbReference>
<reference evidence="1" key="1">
    <citation type="submission" date="2020-04" db="EMBL/GenBank/DDBJ databases">
        <title>Description of Shewanella salipaludis sp. nov., isolated from a salt marsh.</title>
        <authorList>
            <person name="Park S."/>
            <person name="Yoon J.-H."/>
        </authorList>
    </citation>
    <scope>NUCLEOTIDE SEQUENCE</scope>
    <source>
        <strain evidence="1">SHSM-M6</strain>
    </source>
</reference>
<dbReference type="AlphaFoldDB" id="A0A972JJB8"/>
<sequence length="109" mass="11343">MSQTGVGGKGGDIIKSTLASVQQGVARADGSLQLTATTLNFSAFNKQFGLGPYSIALAAIAEVTKCWGKGGGILPVTSDGIEITLKDGRSYQFILANPDDWIALLRQPS</sequence>
<proteinExistence type="predicted"/>
<accession>A0A972JJB8</accession>
<gene>
    <name evidence="1" type="ORF">HC757_07110</name>
</gene>
<name>A0A972JJB8_9GAMM</name>
<comment type="caution">
    <text evidence="1">The sequence shown here is derived from an EMBL/GenBank/DDBJ whole genome shotgun (WGS) entry which is preliminary data.</text>
</comment>
<evidence type="ECO:0008006" key="3">
    <source>
        <dbReference type="Google" id="ProtNLM"/>
    </source>
</evidence>